<proteinExistence type="predicted"/>
<sequence length="295" mass="31637">MLREVPPADLIALSASFRKADPIATNQIASIAIEVANGTRPGADVRFWLVLTGDDVSGLAMSNLSHGVLLSTSVSPADAAALGDILASSTDDHVVPEVVGTNASVQAFIESYTKSHPTSLGAFWKEDLLLYTLDNNATIDTSRFQGQMRVANAETDFDLLVQWAHDFHEYIGAPSRDTTPFVERGLKRKALFLWQVDGIPVAFGGHAAPVNLEDETIFRLVPIFVASAKRRKGYGSALTAALSRHLQASCSTPSRICLYADASNPASNKAYQNVGFVLHSQVCTYGFEATAPEGP</sequence>
<evidence type="ECO:0000313" key="3">
    <source>
        <dbReference type="Proteomes" id="UP000481153"/>
    </source>
</evidence>
<comment type="caution">
    <text evidence="2">The sequence shown here is derived from an EMBL/GenBank/DDBJ whole genome shotgun (WGS) entry which is preliminary data.</text>
</comment>
<dbReference type="Pfam" id="PF00583">
    <property type="entry name" value="Acetyltransf_1"/>
    <property type="match status" value="1"/>
</dbReference>
<dbReference type="CDD" id="cd04301">
    <property type="entry name" value="NAT_SF"/>
    <property type="match status" value="1"/>
</dbReference>
<dbReference type="Gene3D" id="3.40.630.30">
    <property type="match status" value="1"/>
</dbReference>
<dbReference type="Proteomes" id="UP000481153">
    <property type="component" value="Unassembled WGS sequence"/>
</dbReference>
<accession>A0A6G0XNX9</accession>
<dbReference type="GO" id="GO:0016747">
    <property type="term" value="F:acyltransferase activity, transferring groups other than amino-acyl groups"/>
    <property type="evidence" value="ECO:0007669"/>
    <property type="project" value="InterPro"/>
</dbReference>
<dbReference type="SUPFAM" id="SSF55729">
    <property type="entry name" value="Acyl-CoA N-acyltransferases (Nat)"/>
    <property type="match status" value="1"/>
</dbReference>
<evidence type="ECO:0000259" key="1">
    <source>
        <dbReference type="PROSITE" id="PS51186"/>
    </source>
</evidence>
<name>A0A6G0XNX9_9STRA</name>
<dbReference type="InterPro" id="IPR016181">
    <property type="entry name" value="Acyl_CoA_acyltransferase"/>
</dbReference>
<evidence type="ECO:0000313" key="2">
    <source>
        <dbReference type="EMBL" id="KAF0742095.1"/>
    </source>
</evidence>
<feature type="domain" description="N-acetyltransferase" evidence="1">
    <location>
        <begin position="148"/>
        <end position="295"/>
    </location>
</feature>
<dbReference type="PROSITE" id="PS51186">
    <property type="entry name" value="GNAT"/>
    <property type="match status" value="1"/>
</dbReference>
<reference evidence="2 3" key="1">
    <citation type="submission" date="2019-07" db="EMBL/GenBank/DDBJ databases">
        <title>Genomics analysis of Aphanomyces spp. identifies a new class of oomycete effector associated with host adaptation.</title>
        <authorList>
            <person name="Gaulin E."/>
        </authorList>
    </citation>
    <scope>NUCLEOTIDE SEQUENCE [LARGE SCALE GENOMIC DNA]</scope>
    <source>
        <strain evidence="2 3">ATCC 201684</strain>
    </source>
</reference>
<dbReference type="AlphaFoldDB" id="A0A6G0XNX9"/>
<dbReference type="InterPro" id="IPR000182">
    <property type="entry name" value="GNAT_dom"/>
</dbReference>
<gene>
    <name evidence="2" type="ORF">Ae201684_002769</name>
</gene>
<dbReference type="VEuPathDB" id="FungiDB:AeMF1_000181"/>
<organism evidence="2 3">
    <name type="scientific">Aphanomyces euteiches</name>
    <dbReference type="NCBI Taxonomy" id="100861"/>
    <lineage>
        <taxon>Eukaryota</taxon>
        <taxon>Sar</taxon>
        <taxon>Stramenopiles</taxon>
        <taxon>Oomycota</taxon>
        <taxon>Saprolegniomycetes</taxon>
        <taxon>Saprolegniales</taxon>
        <taxon>Verrucalvaceae</taxon>
        <taxon>Aphanomyces</taxon>
    </lineage>
</organism>
<dbReference type="EMBL" id="VJMJ01000030">
    <property type="protein sequence ID" value="KAF0742095.1"/>
    <property type="molecule type" value="Genomic_DNA"/>
</dbReference>
<protein>
    <recommendedName>
        <fullName evidence="1">N-acetyltransferase domain-containing protein</fullName>
    </recommendedName>
</protein>
<keyword evidence="3" id="KW-1185">Reference proteome</keyword>